<dbReference type="Proteomes" id="UP000028542">
    <property type="component" value="Unassembled WGS sequence"/>
</dbReference>
<dbReference type="EMBL" id="JPMD01000039">
    <property type="protein sequence ID" value="KEZ85216.1"/>
    <property type="molecule type" value="Genomic_DNA"/>
</dbReference>
<dbReference type="NCBIfam" id="TIGR00762">
    <property type="entry name" value="DegV"/>
    <property type="match status" value="1"/>
</dbReference>
<dbReference type="Pfam" id="PF02645">
    <property type="entry name" value="DegV"/>
    <property type="match status" value="1"/>
</dbReference>
<keyword evidence="5" id="KW-1185">Reference proteome</keyword>
<dbReference type="eggNOG" id="COG1307">
    <property type="taxonomic scope" value="Bacteria"/>
</dbReference>
<dbReference type="InterPro" id="IPR043168">
    <property type="entry name" value="DegV_C"/>
</dbReference>
<dbReference type="InterPro" id="IPR003797">
    <property type="entry name" value="DegV"/>
</dbReference>
<evidence type="ECO:0008006" key="6">
    <source>
        <dbReference type="Google" id="ProtNLM"/>
    </source>
</evidence>
<organism evidence="4 5">
    <name type="scientific">Clostridium sulfidigenes</name>
    <dbReference type="NCBI Taxonomy" id="318464"/>
    <lineage>
        <taxon>Bacteria</taxon>
        <taxon>Bacillati</taxon>
        <taxon>Bacillota</taxon>
        <taxon>Clostridia</taxon>
        <taxon>Eubacteriales</taxon>
        <taxon>Clostridiaceae</taxon>
        <taxon>Clostridium</taxon>
    </lineage>
</organism>
<evidence type="ECO:0000313" key="5">
    <source>
        <dbReference type="Proteomes" id="UP000028542"/>
    </source>
</evidence>
<evidence type="ECO:0000256" key="3">
    <source>
        <dbReference type="SAM" id="Coils"/>
    </source>
</evidence>
<proteinExistence type="predicted"/>
<sequence>MKDYVIITDSTVDLPLDIIEKINIGIIPMAFDMENKTYTHYPDEREMTSHEFYERLKNGDTSVTTQINYFTYRECFEKLLKEGKDILYIAFSSGLSGTYNNSQLVIQDLKEEYPERKIISVDSLSASVGEGLLVYNAAMKKEEGLAIEELVKWIEEHRNNTCHWFTVEDLHHLKRGGRISSVEAIIGTTLKIKPVLSVDYEGKLVNVSKVRGEKKSLEKLLDKMLEDGMNLKDQTIIIGHADSLERAEYLANIIREKELVKDIIISTIGPIIGTHTGQGMIGLTFMGNKNLK</sequence>
<gene>
    <name evidence="4" type="ORF">IO99_15925</name>
</gene>
<keyword evidence="3" id="KW-0175">Coiled coil</keyword>
<dbReference type="SUPFAM" id="SSF82549">
    <property type="entry name" value="DAK1/DegV-like"/>
    <property type="match status" value="1"/>
</dbReference>
<dbReference type="Gene3D" id="3.30.1180.10">
    <property type="match status" value="1"/>
</dbReference>
<reference evidence="4 5" key="1">
    <citation type="submission" date="2014-07" db="EMBL/GenBank/DDBJ databases">
        <title>Draft genome of Clostridium sulfidigenes 113A isolated from sediments associated with methane hydrate from Krishna Godavari basin.</title>
        <authorList>
            <person name="Honkalas V.S."/>
            <person name="Dabir A.P."/>
            <person name="Arora P."/>
            <person name="Dhakephalkar P.K."/>
        </authorList>
    </citation>
    <scope>NUCLEOTIDE SEQUENCE [LARGE SCALE GENOMIC DNA]</scope>
    <source>
        <strain evidence="4 5">113A</strain>
    </source>
</reference>
<dbReference type="STRING" id="318464.IO99_15925"/>
<evidence type="ECO:0000256" key="1">
    <source>
        <dbReference type="ARBA" id="ARBA00003238"/>
    </source>
</evidence>
<dbReference type="Gene3D" id="2.20.28.50">
    <property type="entry name" value="degv family protein"/>
    <property type="match status" value="1"/>
</dbReference>
<name>A0A084J8D2_9CLOT</name>
<feature type="coiled-coil region" evidence="3">
    <location>
        <begin position="207"/>
        <end position="234"/>
    </location>
</feature>
<dbReference type="AlphaFoldDB" id="A0A084J8D2"/>
<comment type="caution">
    <text evidence="4">The sequence shown here is derived from an EMBL/GenBank/DDBJ whole genome shotgun (WGS) entry which is preliminary data.</text>
</comment>
<dbReference type="Gene3D" id="3.40.50.10440">
    <property type="entry name" value="Dihydroxyacetone kinase, domain 1"/>
    <property type="match status" value="1"/>
</dbReference>
<protein>
    <recommendedName>
        <fullName evidence="6">DegV domain-containing protein</fullName>
    </recommendedName>
</protein>
<dbReference type="PANTHER" id="PTHR33434:SF3">
    <property type="entry name" value="DEGV DOMAIN-CONTAINING PROTEIN YITS"/>
    <property type="match status" value="1"/>
</dbReference>
<dbReference type="PANTHER" id="PTHR33434">
    <property type="entry name" value="DEGV DOMAIN-CONTAINING PROTEIN DR_1986-RELATED"/>
    <property type="match status" value="1"/>
</dbReference>
<dbReference type="GO" id="GO:0008289">
    <property type="term" value="F:lipid binding"/>
    <property type="evidence" value="ECO:0007669"/>
    <property type="project" value="UniProtKB-KW"/>
</dbReference>
<evidence type="ECO:0000256" key="2">
    <source>
        <dbReference type="ARBA" id="ARBA00023121"/>
    </source>
</evidence>
<accession>A0A084J8D2</accession>
<comment type="function">
    <text evidence="1">May bind long-chain fatty acids, such as palmitate, and may play a role in lipid transport or fatty acid metabolism.</text>
</comment>
<dbReference type="InterPro" id="IPR050270">
    <property type="entry name" value="DegV_domain_contain"/>
</dbReference>
<evidence type="ECO:0000313" key="4">
    <source>
        <dbReference type="EMBL" id="KEZ85216.1"/>
    </source>
</evidence>
<dbReference type="PROSITE" id="PS51482">
    <property type="entry name" value="DEGV"/>
    <property type="match status" value="1"/>
</dbReference>
<keyword evidence="2" id="KW-0446">Lipid-binding</keyword>
<dbReference type="RefSeq" id="WP_035134947.1">
    <property type="nucleotide sequence ID" value="NZ_JPMD01000039.1"/>
</dbReference>